<protein>
    <submittedName>
        <fullName evidence="1">Uncharacterized protein</fullName>
    </submittedName>
</protein>
<proteinExistence type="predicted"/>
<name>A0A0L8IRN0_PSESX</name>
<dbReference type="AlphaFoldDB" id="A0A0L8IRN0"/>
<dbReference type="Proteomes" id="UP000050297">
    <property type="component" value="Unassembled WGS sequence"/>
</dbReference>
<reference evidence="1 2" key="1">
    <citation type="submission" date="2015-09" db="EMBL/GenBank/DDBJ databases">
        <title>Genome announcement of multiple Pseudomonas syringae strains.</title>
        <authorList>
            <person name="Thakur S."/>
            <person name="Wang P.W."/>
            <person name="Gong Y."/>
            <person name="Weir B.S."/>
            <person name="Guttman D.S."/>
        </authorList>
    </citation>
    <scope>NUCLEOTIDE SEQUENCE [LARGE SCALE GENOMIC DNA]</scope>
    <source>
        <strain evidence="1 2">ICMP2802</strain>
    </source>
</reference>
<evidence type="ECO:0000313" key="1">
    <source>
        <dbReference type="EMBL" id="KPW18164.1"/>
    </source>
</evidence>
<dbReference type="EMBL" id="LJPM01000331">
    <property type="protein sequence ID" value="KPW18164.1"/>
    <property type="molecule type" value="Genomic_DNA"/>
</dbReference>
<organism evidence="1 2">
    <name type="scientific">Pseudomonas syringae pv. aceris</name>
    <dbReference type="NCBI Taxonomy" id="199198"/>
    <lineage>
        <taxon>Bacteria</taxon>
        <taxon>Pseudomonadati</taxon>
        <taxon>Pseudomonadota</taxon>
        <taxon>Gammaproteobacteria</taxon>
        <taxon>Pseudomonadales</taxon>
        <taxon>Pseudomonadaceae</taxon>
        <taxon>Pseudomonas</taxon>
        <taxon>Pseudomonas syringae</taxon>
    </lineage>
</organism>
<accession>A0A0L8IRN0</accession>
<dbReference type="PATRIC" id="fig|199198.4.peg.3845"/>
<evidence type="ECO:0000313" key="2">
    <source>
        <dbReference type="Proteomes" id="UP000050297"/>
    </source>
</evidence>
<sequence length="41" mass="4664">MLYPESTLFFSKSPSPLREIGAVSPQHVDPRCIRVIHPDDK</sequence>
<comment type="caution">
    <text evidence="1">The sequence shown here is derived from an EMBL/GenBank/DDBJ whole genome shotgun (WGS) entry which is preliminary data.</text>
</comment>
<gene>
    <name evidence="1" type="ORF">ALO91_101687</name>
</gene>